<dbReference type="HOGENOM" id="CLU_2049967_0_0_1"/>
<dbReference type="EMBL" id="KN831773">
    <property type="protein sequence ID" value="KIM45014.1"/>
    <property type="molecule type" value="Genomic_DNA"/>
</dbReference>
<evidence type="ECO:0000313" key="1">
    <source>
        <dbReference type="EMBL" id="KIM45014.1"/>
    </source>
</evidence>
<proteinExistence type="predicted"/>
<organism evidence="1 2">
    <name type="scientific">Hebeloma cylindrosporum</name>
    <dbReference type="NCBI Taxonomy" id="76867"/>
    <lineage>
        <taxon>Eukaryota</taxon>
        <taxon>Fungi</taxon>
        <taxon>Dikarya</taxon>
        <taxon>Basidiomycota</taxon>
        <taxon>Agaricomycotina</taxon>
        <taxon>Agaricomycetes</taxon>
        <taxon>Agaricomycetidae</taxon>
        <taxon>Agaricales</taxon>
        <taxon>Agaricineae</taxon>
        <taxon>Hymenogastraceae</taxon>
        <taxon>Hebeloma</taxon>
    </lineage>
</organism>
<protein>
    <recommendedName>
        <fullName evidence="3">Retrotransposon Copia-like N-terminal domain-containing protein</fullName>
    </recommendedName>
</protein>
<evidence type="ECO:0000313" key="2">
    <source>
        <dbReference type="Proteomes" id="UP000053424"/>
    </source>
</evidence>
<keyword evidence="2" id="KW-1185">Reference proteome</keyword>
<sequence length="120" mass="13868">MATIPIAVTTMITTNPKLNNSNWFSWIKKMKMVFLAAGLDGIVSESIPTEKPKKDKWDQLNALMLPYLYMAIEEDFQYLVEDEDMASAAWEKLKAYFQHSTLGARMVAWKEFYDIQHDPA</sequence>
<accession>A0A0C3CLL9</accession>
<dbReference type="AlphaFoldDB" id="A0A0C3CLL9"/>
<dbReference type="OrthoDB" id="3066634at2759"/>
<evidence type="ECO:0008006" key="3">
    <source>
        <dbReference type="Google" id="ProtNLM"/>
    </source>
</evidence>
<dbReference type="Proteomes" id="UP000053424">
    <property type="component" value="Unassembled WGS sequence"/>
</dbReference>
<name>A0A0C3CLL9_HEBCY</name>
<reference evidence="1 2" key="1">
    <citation type="submission" date="2014-04" db="EMBL/GenBank/DDBJ databases">
        <authorList>
            <consortium name="DOE Joint Genome Institute"/>
            <person name="Kuo A."/>
            <person name="Gay G."/>
            <person name="Dore J."/>
            <person name="Kohler A."/>
            <person name="Nagy L.G."/>
            <person name="Floudas D."/>
            <person name="Copeland A."/>
            <person name="Barry K.W."/>
            <person name="Cichocki N."/>
            <person name="Veneault-Fourrey C."/>
            <person name="LaButti K."/>
            <person name="Lindquist E.A."/>
            <person name="Lipzen A."/>
            <person name="Lundell T."/>
            <person name="Morin E."/>
            <person name="Murat C."/>
            <person name="Sun H."/>
            <person name="Tunlid A."/>
            <person name="Henrissat B."/>
            <person name="Grigoriev I.V."/>
            <person name="Hibbett D.S."/>
            <person name="Martin F."/>
            <person name="Nordberg H.P."/>
            <person name="Cantor M.N."/>
            <person name="Hua S.X."/>
        </authorList>
    </citation>
    <scope>NUCLEOTIDE SEQUENCE [LARGE SCALE GENOMIC DNA]</scope>
    <source>
        <strain evidence="2">h7</strain>
    </source>
</reference>
<gene>
    <name evidence="1" type="ORF">M413DRAFT_9200</name>
</gene>
<reference evidence="2" key="2">
    <citation type="submission" date="2015-01" db="EMBL/GenBank/DDBJ databases">
        <title>Evolutionary Origins and Diversification of the Mycorrhizal Mutualists.</title>
        <authorList>
            <consortium name="DOE Joint Genome Institute"/>
            <consortium name="Mycorrhizal Genomics Consortium"/>
            <person name="Kohler A."/>
            <person name="Kuo A."/>
            <person name="Nagy L.G."/>
            <person name="Floudas D."/>
            <person name="Copeland A."/>
            <person name="Barry K.W."/>
            <person name="Cichocki N."/>
            <person name="Veneault-Fourrey C."/>
            <person name="LaButti K."/>
            <person name="Lindquist E.A."/>
            <person name="Lipzen A."/>
            <person name="Lundell T."/>
            <person name="Morin E."/>
            <person name="Murat C."/>
            <person name="Riley R."/>
            <person name="Ohm R."/>
            <person name="Sun H."/>
            <person name="Tunlid A."/>
            <person name="Henrissat B."/>
            <person name="Grigoriev I.V."/>
            <person name="Hibbett D.S."/>
            <person name="Martin F."/>
        </authorList>
    </citation>
    <scope>NUCLEOTIDE SEQUENCE [LARGE SCALE GENOMIC DNA]</scope>
    <source>
        <strain evidence="2">h7</strain>
    </source>
</reference>